<proteinExistence type="predicted"/>
<feature type="region of interest" description="Disordered" evidence="1">
    <location>
        <begin position="396"/>
        <end position="470"/>
    </location>
</feature>
<protein>
    <submittedName>
        <fullName evidence="2">Uncharacterized protein</fullName>
    </submittedName>
</protein>
<feature type="compositionally biased region" description="Acidic residues" evidence="1">
    <location>
        <begin position="211"/>
        <end position="221"/>
    </location>
</feature>
<dbReference type="OMA" id="HTENNSA"/>
<dbReference type="HOGENOM" id="CLU_417712_0_0_1"/>
<name>Q23M81_TETTS</name>
<feature type="compositionally biased region" description="Polar residues" evidence="1">
    <location>
        <begin position="642"/>
        <end position="657"/>
    </location>
</feature>
<evidence type="ECO:0000256" key="1">
    <source>
        <dbReference type="SAM" id="MobiDB-lite"/>
    </source>
</evidence>
<gene>
    <name evidence="2" type="ORF">TTHERM_01087850</name>
</gene>
<feature type="compositionally biased region" description="Polar residues" evidence="1">
    <location>
        <begin position="604"/>
        <end position="615"/>
    </location>
</feature>
<dbReference type="AlphaFoldDB" id="Q23M81"/>
<feature type="compositionally biased region" description="Acidic residues" evidence="1">
    <location>
        <begin position="271"/>
        <end position="284"/>
    </location>
</feature>
<evidence type="ECO:0000313" key="3">
    <source>
        <dbReference type="Proteomes" id="UP000009168"/>
    </source>
</evidence>
<dbReference type="InParanoid" id="Q23M81"/>
<feature type="compositionally biased region" description="Acidic residues" evidence="1">
    <location>
        <begin position="419"/>
        <end position="430"/>
    </location>
</feature>
<feature type="compositionally biased region" description="Basic and acidic residues" evidence="1">
    <location>
        <begin position="574"/>
        <end position="583"/>
    </location>
</feature>
<accession>Q23M81</accession>
<feature type="region of interest" description="Disordered" evidence="1">
    <location>
        <begin position="47"/>
        <end position="81"/>
    </location>
</feature>
<organism evidence="2 3">
    <name type="scientific">Tetrahymena thermophila (strain SB210)</name>
    <dbReference type="NCBI Taxonomy" id="312017"/>
    <lineage>
        <taxon>Eukaryota</taxon>
        <taxon>Sar</taxon>
        <taxon>Alveolata</taxon>
        <taxon>Ciliophora</taxon>
        <taxon>Intramacronucleata</taxon>
        <taxon>Oligohymenophorea</taxon>
        <taxon>Hymenostomatida</taxon>
        <taxon>Tetrahymenina</taxon>
        <taxon>Tetrahymenidae</taxon>
        <taxon>Tetrahymena</taxon>
    </lineage>
</organism>
<feature type="compositionally biased region" description="Low complexity" evidence="1">
    <location>
        <begin position="585"/>
        <end position="603"/>
    </location>
</feature>
<feature type="region of interest" description="Disordered" evidence="1">
    <location>
        <begin position="493"/>
        <end position="512"/>
    </location>
</feature>
<dbReference type="EMBL" id="GG662662">
    <property type="protein sequence ID" value="EAR97632.1"/>
    <property type="molecule type" value="Genomic_DNA"/>
</dbReference>
<reference evidence="3" key="1">
    <citation type="journal article" date="2006" name="PLoS Biol.">
        <title>Macronuclear genome sequence of the ciliate Tetrahymena thermophila, a model eukaryote.</title>
        <authorList>
            <person name="Eisen J.A."/>
            <person name="Coyne R.S."/>
            <person name="Wu M."/>
            <person name="Wu D."/>
            <person name="Thiagarajan M."/>
            <person name="Wortman J.R."/>
            <person name="Badger J.H."/>
            <person name="Ren Q."/>
            <person name="Amedeo P."/>
            <person name="Jones K.M."/>
            <person name="Tallon L.J."/>
            <person name="Delcher A.L."/>
            <person name="Salzberg S.L."/>
            <person name="Silva J.C."/>
            <person name="Haas B.J."/>
            <person name="Majoros W.H."/>
            <person name="Farzad M."/>
            <person name="Carlton J.M."/>
            <person name="Smith R.K. Jr."/>
            <person name="Garg J."/>
            <person name="Pearlman R.E."/>
            <person name="Karrer K.M."/>
            <person name="Sun L."/>
            <person name="Manning G."/>
            <person name="Elde N.C."/>
            <person name="Turkewitz A.P."/>
            <person name="Asai D.J."/>
            <person name="Wilkes D.E."/>
            <person name="Wang Y."/>
            <person name="Cai H."/>
            <person name="Collins K."/>
            <person name="Stewart B.A."/>
            <person name="Lee S.R."/>
            <person name="Wilamowska K."/>
            <person name="Weinberg Z."/>
            <person name="Ruzzo W.L."/>
            <person name="Wloga D."/>
            <person name="Gaertig J."/>
            <person name="Frankel J."/>
            <person name="Tsao C.-C."/>
            <person name="Gorovsky M.A."/>
            <person name="Keeling P.J."/>
            <person name="Waller R.F."/>
            <person name="Patron N.J."/>
            <person name="Cherry J.M."/>
            <person name="Stover N.A."/>
            <person name="Krieger C.J."/>
            <person name="del Toro C."/>
            <person name="Ryder H.F."/>
            <person name="Williamson S.C."/>
            <person name="Barbeau R.A."/>
            <person name="Hamilton E.P."/>
            <person name="Orias E."/>
        </authorList>
    </citation>
    <scope>NUCLEOTIDE SEQUENCE [LARGE SCALE GENOMIC DNA]</scope>
    <source>
        <strain evidence="3">SB210</strain>
    </source>
</reference>
<dbReference type="RefSeq" id="XP_001017877.1">
    <property type="nucleotide sequence ID" value="XM_001017877.2"/>
</dbReference>
<dbReference type="Proteomes" id="UP000009168">
    <property type="component" value="Unassembled WGS sequence"/>
</dbReference>
<feature type="compositionally biased region" description="Basic and acidic residues" evidence="1">
    <location>
        <begin position="285"/>
        <end position="298"/>
    </location>
</feature>
<feature type="region of interest" description="Disordered" evidence="1">
    <location>
        <begin position="574"/>
        <end position="657"/>
    </location>
</feature>
<evidence type="ECO:0000313" key="2">
    <source>
        <dbReference type="EMBL" id="EAR97632.1"/>
    </source>
</evidence>
<dbReference type="GeneID" id="7836685"/>
<sequence length="657" mass="76208">MNQEKIKIEAYNEALEIVNKYKHDNKRLSLKQKAIYKKSKRIIEEYEAQEAKGQQNGGQGKKDGKKDQLQGADRFNQDRNSIFDTKKGQVLFELQKSYKGDERFRLDKRFAEDIDAEKLPNTLKQLTTGIDFENLSDGSDYEFKKKQSKQKKNEKKQEKQLKKTQQLNEIQLKGEKVPLSEQASEDEGEKKQAEGQKGQLFGFGAGKNGADDDANQNDSDSDFFTIKVKQDDEEEEEENDKKKSSKNKLRKGSADETKQKSNKKRGRESSSDEQEEEDEEDDEEQVVKRLNEEMKDQNDEYSDSDSIQKVQFDEEDQQDDDGGKQFRKAYRIAKDYIDQEALVDEDDIQEFTLEEEQHTYLKILQELMPTEKLFFQNKKKNVKVIHNKQSSYAAMLTQEEAQTMSGKKKNKNKSKVEENNQEEDNEENQNEENQQHKKKAKSGFDKDFNSDDNNDEDQFGRQKSEKAYNLVIPRFDPSQLVVKKVMQAQENEKIQKLKEQESKKKQKKSTEAKIEAGIDKKLQKIMKANSILDKNLTEHRKLEGVEKVQKKAPVLKKLKIDSDKWKNIINETSTIKHETEKSIEQSNQQQTQSQKSQSNTKQTVVSNTKEQQQVKPKQLGRSPAQPTNHHTSLGMLFATFQPDANQEGSRSQFKLFG</sequence>
<keyword evidence="3" id="KW-1185">Reference proteome</keyword>
<dbReference type="OrthoDB" id="21643at2759"/>
<feature type="region of interest" description="Disordered" evidence="1">
    <location>
        <begin position="143"/>
        <end position="325"/>
    </location>
</feature>
<dbReference type="KEGG" id="tet:TTHERM_01087850"/>